<evidence type="ECO:0000313" key="3">
    <source>
        <dbReference type="Proteomes" id="UP001176941"/>
    </source>
</evidence>
<name>A0ABN9A601_RANTA</name>
<dbReference type="EMBL" id="OX460343">
    <property type="protein sequence ID" value="CAI9180371.1"/>
    <property type="molecule type" value="Genomic_DNA"/>
</dbReference>
<keyword evidence="3" id="KW-1185">Reference proteome</keyword>
<evidence type="ECO:0000313" key="2">
    <source>
        <dbReference type="EMBL" id="CAI9180371.1"/>
    </source>
</evidence>
<organism evidence="2 3">
    <name type="scientific">Rangifer tarandus platyrhynchus</name>
    <name type="common">Svalbard reindeer</name>
    <dbReference type="NCBI Taxonomy" id="3082113"/>
    <lineage>
        <taxon>Eukaryota</taxon>
        <taxon>Metazoa</taxon>
        <taxon>Chordata</taxon>
        <taxon>Craniata</taxon>
        <taxon>Vertebrata</taxon>
        <taxon>Euteleostomi</taxon>
        <taxon>Mammalia</taxon>
        <taxon>Eutheria</taxon>
        <taxon>Laurasiatheria</taxon>
        <taxon>Artiodactyla</taxon>
        <taxon>Ruminantia</taxon>
        <taxon>Pecora</taxon>
        <taxon>Cervidae</taxon>
        <taxon>Odocoileinae</taxon>
        <taxon>Rangifer</taxon>
    </lineage>
</organism>
<sequence length="192" mass="19116">MIVLRSAPCGQYGLLTGSCNQFPKGPTPGRSQSAALQMGPAARGGGLQGAVTEPAPPAACRTVYGYCASREGHGGWTWLEVGAPGPPELALLEEFGGHKAKELRPSRWEAQARRAGSRGAVPAFPPGAGCTPAAILIRAARAVLPPAVGPQSRWPGPGGSAGVPGAPCPFASSGPSAQLAAADPRPGATAPG</sequence>
<dbReference type="PROSITE" id="PS51257">
    <property type="entry name" value="PROKAR_LIPOPROTEIN"/>
    <property type="match status" value="1"/>
</dbReference>
<proteinExistence type="predicted"/>
<reference evidence="2" key="1">
    <citation type="submission" date="2023-04" db="EMBL/GenBank/DDBJ databases">
        <authorList>
            <consortium name="ELIXIR-Norway"/>
        </authorList>
    </citation>
    <scope>NUCLEOTIDE SEQUENCE [LARGE SCALE GENOMIC DNA]</scope>
</reference>
<dbReference type="Proteomes" id="UP001176941">
    <property type="component" value="Chromosome X"/>
</dbReference>
<evidence type="ECO:0000256" key="1">
    <source>
        <dbReference type="SAM" id="MobiDB-lite"/>
    </source>
</evidence>
<accession>A0ABN9A601</accession>
<protein>
    <submittedName>
        <fullName evidence="2">Uncharacterized protein</fullName>
    </submittedName>
</protein>
<gene>
    <name evidence="2" type="ORF">MRATA1EN1_LOCUS29333</name>
</gene>
<feature type="region of interest" description="Disordered" evidence="1">
    <location>
        <begin position="147"/>
        <end position="192"/>
    </location>
</feature>